<evidence type="ECO:0000313" key="4">
    <source>
        <dbReference type="Proteomes" id="UP001201463"/>
    </source>
</evidence>
<dbReference type="Proteomes" id="UP001201463">
    <property type="component" value="Unassembled WGS sequence"/>
</dbReference>
<gene>
    <name evidence="3" type="ORF">LXT12_12395</name>
</gene>
<proteinExistence type="predicted"/>
<protein>
    <submittedName>
        <fullName evidence="3">Uncharacterized protein</fullName>
    </submittedName>
</protein>
<organism evidence="3 4">
    <name type="scientific">Pelomonas caseinilytica</name>
    <dbReference type="NCBI Taxonomy" id="2906763"/>
    <lineage>
        <taxon>Bacteria</taxon>
        <taxon>Pseudomonadati</taxon>
        <taxon>Pseudomonadota</taxon>
        <taxon>Betaproteobacteria</taxon>
        <taxon>Burkholderiales</taxon>
        <taxon>Sphaerotilaceae</taxon>
        <taxon>Roseateles</taxon>
    </lineage>
</organism>
<keyword evidence="2" id="KW-0732">Signal</keyword>
<evidence type="ECO:0000256" key="1">
    <source>
        <dbReference type="SAM" id="MobiDB-lite"/>
    </source>
</evidence>
<feature type="region of interest" description="Disordered" evidence="1">
    <location>
        <begin position="33"/>
        <end position="105"/>
    </location>
</feature>
<keyword evidence="4" id="KW-1185">Reference proteome</keyword>
<dbReference type="EMBL" id="JAJTWT010000004">
    <property type="protein sequence ID" value="MCE4538050.1"/>
    <property type="molecule type" value="Genomic_DNA"/>
</dbReference>
<dbReference type="RefSeq" id="WP_233392463.1">
    <property type="nucleotide sequence ID" value="NZ_JAJTWT010000004.1"/>
</dbReference>
<evidence type="ECO:0000256" key="2">
    <source>
        <dbReference type="SAM" id="SignalP"/>
    </source>
</evidence>
<accession>A0ABS8XLD8</accession>
<feature type="compositionally biased region" description="Low complexity" evidence="1">
    <location>
        <begin position="67"/>
        <end position="83"/>
    </location>
</feature>
<comment type="caution">
    <text evidence="3">The sequence shown here is derived from an EMBL/GenBank/DDBJ whole genome shotgun (WGS) entry which is preliminary data.</text>
</comment>
<feature type="signal peptide" evidence="2">
    <location>
        <begin position="1"/>
        <end position="26"/>
    </location>
</feature>
<feature type="chain" id="PRO_5045682081" evidence="2">
    <location>
        <begin position="27"/>
        <end position="173"/>
    </location>
</feature>
<reference evidence="3 4" key="1">
    <citation type="submission" date="2021-12" db="EMBL/GenBank/DDBJ databases">
        <title>Genome seq of p7.</title>
        <authorList>
            <person name="Seo T."/>
        </authorList>
    </citation>
    <scope>NUCLEOTIDE SEQUENCE [LARGE SCALE GENOMIC DNA]</scope>
    <source>
        <strain evidence="3 4">P7</strain>
    </source>
</reference>
<evidence type="ECO:0000313" key="3">
    <source>
        <dbReference type="EMBL" id="MCE4538050.1"/>
    </source>
</evidence>
<feature type="compositionally biased region" description="Polar residues" evidence="1">
    <location>
        <begin position="45"/>
        <end position="56"/>
    </location>
</feature>
<sequence>MSRLPPRRLVLFGALGLSLAATAWFAVEDDDGATAPEASQRPARTASTGTLATATPRSRGDWPAPAPQARAAWGEVAPVAAGPALPPAAPAEAADEPPAPPAPPPFPYQFVGRMSDGTTRAILTNALRTAVVGVGEVVEGQWRVDAVDAGGLRLTYLPLGQAQFVPFASSPSA</sequence>
<name>A0ABS8XLD8_9BURK</name>